<dbReference type="RefSeq" id="WP_191763380.1">
    <property type="nucleotide sequence ID" value="NZ_JACSPP010000012.1"/>
</dbReference>
<evidence type="ECO:0000256" key="5">
    <source>
        <dbReference type="ARBA" id="ARBA00022777"/>
    </source>
</evidence>
<comment type="caution">
    <text evidence="10">The sequence shown here is derived from an EMBL/GenBank/DDBJ whole genome shotgun (WGS) entry which is preliminary data.</text>
</comment>
<dbReference type="PANTHER" id="PTHR43671:SF13">
    <property type="entry name" value="SERINE_THREONINE-PROTEIN KINASE NEK2"/>
    <property type="match status" value="1"/>
</dbReference>
<organism evidence="10 11">
    <name type="scientific">Phocaeicola intestinalis</name>
    <dbReference type="NCBI Taxonomy" id="2762212"/>
    <lineage>
        <taxon>Bacteria</taxon>
        <taxon>Pseudomonadati</taxon>
        <taxon>Bacteroidota</taxon>
        <taxon>Bacteroidia</taxon>
        <taxon>Bacteroidales</taxon>
        <taxon>Bacteroidaceae</taxon>
        <taxon>Phocaeicola</taxon>
    </lineage>
</organism>
<feature type="domain" description="Protein kinase" evidence="9">
    <location>
        <begin position="21"/>
        <end position="313"/>
    </location>
</feature>
<dbReference type="PROSITE" id="PS50011">
    <property type="entry name" value="PROTEIN_KINASE_DOM"/>
    <property type="match status" value="1"/>
</dbReference>
<evidence type="ECO:0000256" key="1">
    <source>
        <dbReference type="ARBA" id="ARBA00010886"/>
    </source>
</evidence>
<dbReference type="Gene3D" id="3.30.200.20">
    <property type="entry name" value="Phosphorylase Kinase, domain 1"/>
    <property type="match status" value="1"/>
</dbReference>
<keyword evidence="11" id="KW-1185">Reference proteome</keyword>
<evidence type="ECO:0000256" key="6">
    <source>
        <dbReference type="ARBA" id="ARBA00022840"/>
    </source>
</evidence>
<evidence type="ECO:0000259" key="9">
    <source>
        <dbReference type="PROSITE" id="PS50011"/>
    </source>
</evidence>
<protein>
    <recommendedName>
        <fullName evidence="2">non-specific serine/threonine protein kinase</fullName>
        <ecNumber evidence="2">2.7.11.1</ecNumber>
    </recommendedName>
</protein>
<evidence type="ECO:0000256" key="2">
    <source>
        <dbReference type="ARBA" id="ARBA00012513"/>
    </source>
</evidence>
<dbReference type="InterPro" id="IPR000719">
    <property type="entry name" value="Prot_kinase_dom"/>
</dbReference>
<dbReference type="EC" id="2.7.11.1" evidence="2"/>
<sequence>MNIIRLQGEIEKRNGIYYEYDTDAIPLGEGGMGRVFKGFRVIERTGEKMPVAIKAIYENIPEHVVERARREANIQLENDNLIRMYGFVETTFQTESGGKVKVHYHVIMELLVGVTLENVMNGITCDQNGMQIPFAAEIYSQYLQNRDAAVVRIMKPILSGLMALHDKGYIHRDIDPSNIMITIDGKIKLIDFGICKQIVSLGSVDKALTATGVFMGKVNYAAPELVLGDVKNQSYTTDIYALGVLLYQLCTGHLPFTGTDQDVLSANLRDPLPMKDVRNVALKRIIRKATDKIQSKRYASVAEFRVDLEHVLTNGNKKNRKLVPFMIGFACVVVALIGVACFLFYNESEKEVAKPTLRQPTCVEMYNQALSFLNQKDSIELQTKGKELLRILVEDSLFAPAKVDYYVNLLNSNNSSEVNSGFAGLCQIIQEDTLNSIALFECGLTLSKGNRFFNVPTVRQSFLNIEADLDKANDWLFKAMEIDTADYKSVYWAFNNLMEKKIAGDLPASGDKLITKLYEMFIKRAKESNDVATDIYINAIKSDTETLKAWGLLK</sequence>
<keyword evidence="5 10" id="KW-0418">Kinase</keyword>
<evidence type="ECO:0000313" key="11">
    <source>
        <dbReference type="Proteomes" id="UP000620874"/>
    </source>
</evidence>
<dbReference type="InterPro" id="IPR050660">
    <property type="entry name" value="NEK_Ser/Thr_kinase"/>
</dbReference>
<gene>
    <name evidence="10" type="ORF">H9625_05735</name>
</gene>
<reference evidence="10 11" key="1">
    <citation type="submission" date="2020-08" db="EMBL/GenBank/DDBJ databases">
        <title>A Genomic Blueprint of the Chicken Gut Microbiome.</title>
        <authorList>
            <person name="Gilroy R."/>
            <person name="Ravi A."/>
            <person name="Getino M."/>
            <person name="Pursley I."/>
            <person name="Horton D.L."/>
            <person name="Alikhan N.-F."/>
            <person name="Baker D."/>
            <person name="Gharbi K."/>
            <person name="Hall N."/>
            <person name="Watson M."/>
            <person name="Adriaenssens E.M."/>
            <person name="Foster-Nyarko E."/>
            <person name="Jarju S."/>
            <person name="Secka A."/>
            <person name="Antonio M."/>
            <person name="Oren A."/>
            <person name="Chaudhuri R."/>
            <person name="La Ragione R.M."/>
            <person name="Hildebrand F."/>
            <person name="Pallen M.J."/>
        </authorList>
    </citation>
    <scope>NUCLEOTIDE SEQUENCE [LARGE SCALE GENOMIC DNA]</scope>
    <source>
        <strain evidence="10 11">Sa1CVN1</strain>
    </source>
</reference>
<keyword evidence="10" id="KW-0723">Serine/threonine-protein kinase</keyword>
<dbReference type="PANTHER" id="PTHR43671">
    <property type="entry name" value="SERINE/THREONINE-PROTEIN KINASE NEK"/>
    <property type="match status" value="1"/>
</dbReference>
<evidence type="ECO:0000256" key="4">
    <source>
        <dbReference type="ARBA" id="ARBA00022741"/>
    </source>
</evidence>
<dbReference type="Proteomes" id="UP000620874">
    <property type="component" value="Unassembled WGS sequence"/>
</dbReference>
<evidence type="ECO:0000256" key="3">
    <source>
        <dbReference type="ARBA" id="ARBA00022679"/>
    </source>
</evidence>
<comment type="similarity">
    <text evidence="1">Belongs to the protein kinase superfamily. NEK Ser/Thr protein kinase family. NIMA subfamily.</text>
</comment>
<keyword evidence="6 7" id="KW-0067">ATP-binding</keyword>
<keyword evidence="4 7" id="KW-0547">Nucleotide-binding</keyword>
<dbReference type="PROSITE" id="PS00107">
    <property type="entry name" value="PROTEIN_KINASE_ATP"/>
    <property type="match status" value="1"/>
</dbReference>
<dbReference type="InterPro" id="IPR011009">
    <property type="entry name" value="Kinase-like_dom_sf"/>
</dbReference>
<dbReference type="InterPro" id="IPR017441">
    <property type="entry name" value="Protein_kinase_ATP_BS"/>
</dbReference>
<dbReference type="GO" id="GO:0004674">
    <property type="term" value="F:protein serine/threonine kinase activity"/>
    <property type="evidence" value="ECO:0007669"/>
    <property type="project" value="UniProtKB-KW"/>
</dbReference>
<dbReference type="CDD" id="cd14014">
    <property type="entry name" value="STKc_PknB_like"/>
    <property type="match status" value="1"/>
</dbReference>
<feature type="transmembrane region" description="Helical" evidence="8">
    <location>
        <begin position="322"/>
        <end position="345"/>
    </location>
</feature>
<dbReference type="Pfam" id="PF00069">
    <property type="entry name" value="Pkinase"/>
    <property type="match status" value="1"/>
</dbReference>
<proteinExistence type="inferred from homology"/>
<evidence type="ECO:0000256" key="8">
    <source>
        <dbReference type="SAM" id="Phobius"/>
    </source>
</evidence>
<keyword evidence="8" id="KW-0472">Membrane</keyword>
<dbReference type="SUPFAM" id="SSF56112">
    <property type="entry name" value="Protein kinase-like (PK-like)"/>
    <property type="match status" value="1"/>
</dbReference>
<keyword evidence="8" id="KW-0812">Transmembrane</keyword>
<dbReference type="Gene3D" id="1.10.510.10">
    <property type="entry name" value="Transferase(Phosphotransferase) domain 1"/>
    <property type="match status" value="1"/>
</dbReference>
<name>A0ABR8Y6W5_9BACT</name>
<feature type="binding site" evidence="7">
    <location>
        <position position="54"/>
    </location>
    <ligand>
        <name>ATP</name>
        <dbReference type="ChEBI" id="CHEBI:30616"/>
    </ligand>
</feature>
<accession>A0ABR8Y6W5</accession>
<dbReference type="EMBL" id="JACSPP010000012">
    <property type="protein sequence ID" value="MBD8039951.1"/>
    <property type="molecule type" value="Genomic_DNA"/>
</dbReference>
<evidence type="ECO:0000313" key="10">
    <source>
        <dbReference type="EMBL" id="MBD8039951.1"/>
    </source>
</evidence>
<keyword evidence="3" id="KW-0808">Transferase</keyword>
<keyword evidence="8" id="KW-1133">Transmembrane helix</keyword>
<evidence type="ECO:0000256" key="7">
    <source>
        <dbReference type="PROSITE-ProRule" id="PRU10141"/>
    </source>
</evidence>